<name>A0ABV2TJ48_9RHOO</name>
<evidence type="ECO:0000259" key="2">
    <source>
        <dbReference type="Pfam" id="PF14346"/>
    </source>
</evidence>
<dbReference type="InterPro" id="IPR025511">
    <property type="entry name" value="DUF4398"/>
</dbReference>
<feature type="signal peptide" evidence="1">
    <location>
        <begin position="1"/>
        <end position="24"/>
    </location>
</feature>
<dbReference type="RefSeq" id="WP_354600408.1">
    <property type="nucleotide sequence ID" value="NZ_JBEWZI010000006.1"/>
</dbReference>
<evidence type="ECO:0000313" key="4">
    <source>
        <dbReference type="Proteomes" id="UP001549691"/>
    </source>
</evidence>
<dbReference type="Gene3D" id="1.20.1270.390">
    <property type="match status" value="1"/>
</dbReference>
<evidence type="ECO:0000313" key="3">
    <source>
        <dbReference type="EMBL" id="MET7013946.1"/>
    </source>
</evidence>
<dbReference type="EMBL" id="JBEWZI010000006">
    <property type="protein sequence ID" value="MET7013946.1"/>
    <property type="molecule type" value="Genomic_DNA"/>
</dbReference>
<comment type="caution">
    <text evidence="3">The sequence shown here is derived from an EMBL/GenBank/DDBJ whole genome shotgun (WGS) entry which is preliminary data.</text>
</comment>
<evidence type="ECO:0000256" key="1">
    <source>
        <dbReference type="SAM" id="SignalP"/>
    </source>
</evidence>
<feature type="domain" description="DUF4398" evidence="2">
    <location>
        <begin position="33"/>
        <end position="108"/>
    </location>
</feature>
<gene>
    <name evidence="3" type="ORF">ABXR19_07075</name>
</gene>
<keyword evidence="4" id="KW-1185">Reference proteome</keyword>
<accession>A0ABV2TJ48</accession>
<sequence length="125" mass="12852">MISNSKKLSIALCGAFMAMTIGCASMKAPATADVAVSKAAVDNAAGAGGVEYAPVEMNSAREKLAQANKAMTAKDYKLARELASGAQADAKLAQSKANSAKATSAADALQDDIRVLREELDRTSK</sequence>
<reference evidence="3 4" key="1">
    <citation type="submission" date="2024-07" db="EMBL/GenBank/DDBJ databases">
        <title>Uliginosibacterium flavum JJ3220;KACC:17644.</title>
        <authorList>
            <person name="Kim M.K."/>
        </authorList>
    </citation>
    <scope>NUCLEOTIDE SEQUENCE [LARGE SCALE GENOMIC DNA]</scope>
    <source>
        <strain evidence="3 4">KACC:17644</strain>
    </source>
</reference>
<dbReference type="Proteomes" id="UP001549691">
    <property type="component" value="Unassembled WGS sequence"/>
</dbReference>
<dbReference type="PROSITE" id="PS51257">
    <property type="entry name" value="PROKAR_LIPOPROTEIN"/>
    <property type="match status" value="1"/>
</dbReference>
<proteinExistence type="predicted"/>
<protein>
    <submittedName>
        <fullName evidence="3">DUF4398 domain-containing protein</fullName>
    </submittedName>
</protein>
<organism evidence="3 4">
    <name type="scientific">Uliginosibacterium flavum</name>
    <dbReference type="NCBI Taxonomy" id="1396831"/>
    <lineage>
        <taxon>Bacteria</taxon>
        <taxon>Pseudomonadati</taxon>
        <taxon>Pseudomonadota</taxon>
        <taxon>Betaproteobacteria</taxon>
        <taxon>Rhodocyclales</taxon>
        <taxon>Zoogloeaceae</taxon>
        <taxon>Uliginosibacterium</taxon>
    </lineage>
</organism>
<dbReference type="Pfam" id="PF14346">
    <property type="entry name" value="DUF4398"/>
    <property type="match status" value="1"/>
</dbReference>
<keyword evidence="1" id="KW-0732">Signal</keyword>
<feature type="chain" id="PRO_5046121817" evidence="1">
    <location>
        <begin position="25"/>
        <end position="125"/>
    </location>
</feature>